<dbReference type="OMA" id="EMHEKIC"/>
<accession>A0A6J1M8Z1</accession>
<keyword evidence="5" id="KW-0472">Membrane</keyword>
<dbReference type="AlphaFoldDB" id="A0A6J1M8Z1"/>
<dbReference type="CDD" id="cd03784">
    <property type="entry name" value="GT1_Gtf-like"/>
    <property type="match status" value="1"/>
</dbReference>
<dbReference type="OrthoDB" id="5835829at2759"/>
<dbReference type="InterPro" id="IPR002213">
    <property type="entry name" value="UDP_glucos_trans"/>
</dbReference>
<dbReference type="GO" id="GO:0015020">
    <property type="term" value="F:glucuronosyltransferase activity"/>
    <property type="evidence" value="ECO:0007669"/>
    <property type="project" value="UniProtKB-EC"/>
</dbReference>
<protein>
    <recommendedName>
        <fullName evidence="5">UDP-glucuronosyltransferase</fullName>
        <ecNumber evidence="5">2.4.1.17</ecNumber>
    </recommendedName>
</protein>
<dbReference type="PROSITE" id="PS00375">
    <property type="entry name" value="UDPGT"/>
    <property type="match status" value="1"/>
</dbReference>
<keyword evidence="3 4" id="KW-0808">Transferase</keyword>
<keyword evidence="6" id="KW-1185">Reference proteome</keyword>
<dbReference type="PANTHER" id="PTHR48043">
    <property type="entry name" value="EG:EG0003.4 PROTEIN-RELATED"/>
    <property type="match status" value="1"/>
</dbReference>
<feature type="transmembrane region" description="Helical" evidence="5">
    <location>
        <begin position="489"/>
        <end position="513"/>
    </location>
</feature>
<gene>
    <name evidence="7" type="primary">LOC111604098</name>
</gene>
<dbReference type="InterPro" id="IPR035595">
    <property type="entry name" value="UDP_glycos_trans_CS"/>
</dbReference>
<evidence type="ECO:0000313" key="6">
    <source>
        <dbReference type="Proteomes" id="UP000504633"/>
    </source>
</evidence>
<keyword evidence="5" id="KW-0732">Signal</keyword>
<comment type="catalytic activity">
    <reaction evidence="5">
        <text>glucuronate acceptor + UDP-alpha-D-glucuronate = acceptor beta-D-glucuronoside + UDP + H(+)</text>
        <dbReference type="Rhea" id="RHEA:21032"/>
        <dbReference type="ChEBI" id="CHEBI:15378"/>
        <dbReference type="ChEBI" id="CHEBI:58052"/>
        <dbReference type="ChEBI" id="CHEBI:58223"/>
        <dbReference type="ChEBI" id="CHEBI:132367"/>
        <dbReference type="ChEBI" id="CHEBI:132368"/>
        <dbReference type="EC" id="2.4.1.17"/>
    </reaction>
</comment>
<name>A0A6J1M8Z1_DROHY</name>
<feature type="signal peptide" evidence="5">
    <location>
        <begin position="1"/>
        <end position="24"/>
    </location>
</feature>
<proteinExistence type="inferred from homology"/>
<evidence type="ECO:0000256" key="2">
    <source>
        <dbReference type="ARBA" id="ARBA00022676"/>
    </source>
</evidence>
<dbReference type="Gene3D" id="3.40.50.2000">
    <property type="entry name" value="Glycogen Phosphorylase B"/>
    <property type="match status" value="2"/>
</dbReference>
<dbReference type="PANTHER" id="PTHR48043:SF60">
    <property type="entry name" value="UDP-GLUCURONOSYLTRANSFERASE"/>
    <property type="match status" value="1"/>
</dbReference>
<dbReference type="SUPFAM" id="SSF53756">
    <property type="entry name" value="UDP-Glycosyltransferase/glycogen phosphorylase"/>
    <property type="match status" value="1"/>
</dbReference>
<reference evidence="7" key="1">
    <citation type="submission" date="2025-08" db="UniProtKB">
        <authorList>
            <consortium name="RefSeq"/>
        </authorList>
    </citation>
    <scope>IDENTIFICATION</scope>
    <source>
        <strain evidence="7">15085-1641.00</strain>
        <tissue evidence="7">Whole body</tissue>
    </source>
</reference>
<dbReference type="Proteomes" id="UP000504633">
    <property type="component" value="Unplaced"/>
</dbReference>
<dbReference type="InterPro" id="IPR050271">
    <property type="entry name" value="UDP-glycosyltransferase"/>
</dbReference>
<keyword evidence="2 4" id="KW-0328">Glycosyltransferase</keyword>
<dbReference type="FunFam" id="3.40.50.2000:FF:000174">
    <property type="entry name" value="UDP-glucuronosyltransferase"/>
    <property type="match status" value="1"/>
</dbReference>
<keyword evidence="5" id="KW-0812">Transmembrane</keyword>
<dbReference type="GO" id="GO:0016020">
    <property type="term" value="C:membrane"/>
    <property type="evidence" value="ECO:0007669"/>
    <property type="project" value="UniProtKB-SubCell"/>
</dbReference>
<evidence type="ECO:0000256" key="5">
    <source>
        <dbReference type="RuleBase" id="RU362059"/>
    </source>
</evidence>
<evidence type="ECO:0000256" key="4">
    <source>
        <dbReference type="RuleBase" id="RU003718"/>
    </source>
</evidence>
<keyword evidence="5" id="KW-1133">Transmembrane helix</keyword>
<dbReference type="EC" id="2.4.1.17" evidence="5"/>
<sequence length="529" mass="60607">MQLRVLKFLLLALVGLQHLELSTGSRILTAFFFPGKSHFMMLNAVIRELVQHGHEVTNITPFSLAKENLGLNYTEIVIPQYNFWPSILETTKVNSVVELTDVSTLTLLKLFYEMGLKSTSMAFESPEVLKLIHAKDKAGKYDLLLVEQFFNEGALFLGHLYQVPVINLFTFTFANYMSSLTGIVTPWSYVAHGWKPYTDRMSLSERIDNVYVSLAEELMRKYWYYPAQDGILEQHFSKTFDRLPSIREMERNISVILLNTYMPLEAPRPVSFNMIPVGGLHIKPPKPLPPKMQKFLDEAVHGAIYFSLGSQVRCADFPPEKLKIFLDVFARLKQRVLWKFEDDKLLKLPPNVMTQDWLPQTDILAHPNVKVFISHGGLFGTQEAVHYGVPVLGMPVYADQYLNIKKGQIAGYTMGVDYRTVAEQELRHALTELLENPKYRDNIKRASRIFRDRPLSAMDTAMYWIDYVIEHRGAAHLVSEGLNLPWYQFYLLDIAGIAVALVLFPLLALLLICRSLRSAKKLKAKSKRN</sequence>
<dbReference type="RefSeq" id="XP_023177766.2">
    <property type="nucleotide sequence ID" value="XM_023321998.2"/>
</dbReference>
<dbReference type="GeneID" id="111604098"/>
<evidence type="ECO:0000256" key="3">
    <source>
        <dbReference type="ARBA" id="ARBA00022679"/>
    </source>
</evidence>
<dbReference type="KEGG" id="dhe:111604098"/>
<evidence type="ECO:0000256" key="1">
    <source>
        <dbReference type="ARBA" id="ARBA00009995"/>
    </source>
</evidence>
<dbReference type="Pfam" id="PF00201">
    <property type="entry name" value="UDPGT"/>
    <property type="match status" value="1"/>
</dbReference>
<evidence type="ECO:0000313" key="7">
    <source>
        <dbReference type="RefSeq" id="XP_023177766.2"/>
    </source>
</evidence>
<dbReference type="FunFam" id="3.40.50.2000:FF:000050">
    <property type="entry name" value="UDP-glucuronosyltransferase"/>
    <property type="match status" value="1"/>
</dbReference>
<comment type="similarity">
    <text evidence="1 4">Belongs to the UDP-glycosyltransferase family.</text>
</comment>
<feature type="chain" id="PRO_5027132966" description="UDP-glucuronosyltransferase" evidence="5">
    <location>
        <begin position="25"/>
        <end position="529"/>
    </location>
</feature>
<comment type="subcellular location">
    <subcellularLocation>
        <location evidence="5">Membrane</location>
        <topology evidence="5">Single-pass membrane protein</topology>
    </subcellularLocation>
</comment>
<organism evidence="6 7">
    <name type="scientific">Drosophila hydei</name>
    <name type="common">Fruit fly</name>
    <dbReference type="NCBI Taxonomy" id="7224"/>
    <lineage>
        <taxon>Eukaryota</taxon>
        <taxon>Metazoa</taxon>
        <taxon>Ecdysozoa</taxon>
        <taxon>Arthropoda</taxon>
        <taxon>Hexapoda</taxon>
        <taxon>Insecta</taxon>
        <taxon>Pterygota</taxon>
        <taxon>Neoptera</taxon>
        <taxon>Endopterygota</taxon>
        <taxon>Diptera</taxon>
        <taxon>Brachycera</taxon>
        <taxon>Muscomorpha</taxon>
        <taxon>Ephydroidea</taxon>
        <taxon>Drosophilidae</taxon>
        <taxon>Drosophila</taxon>
    </lineage>
</organism>